<dbReference type="SUPFAM" id="SSF53756">
    <property type="entry name" value="UDP-Glycosyltransferase/glycogen phosphorylase"/>
    <property type="match status" value="1"/>
</dbReference>
<evidence type="ECO:0000313" key="2">
    <source>
        <dbReference type="Proteomes" id="UP000215896"/>
    </source>
</evidence>
<keyword evidence="2" id="KW-1185">Reference proteome</keyword>
<proteinExistence type="predicted"/>
<evidence type="ECO:0000313" key="1">
    <source>
        <dbReference type="EMBL" id="OYO12966.1"/>
    </source>
</evidence>
<gene>
    <name evidence="1" type="ORF">CGZ94_13885</name>
</gene>
<name>A0A255GEN2_9ACTN</name>
<dbReference type="AlphaFoldDB" id="A0A255GEN2"/>
<comment type="caution">
    <text evidence="1">The sequence shown here is derived from an EMBL/GenBank/DDBJ whole genome shotgun (WGS) entry which is preliminary data.</text>
</comment>
<sequence length="323" mass="34156">MQDDPIQVVLGPPEHGVTRYARQLADAGGGPVQVQRQLVDAAPPAAPYHLQLTPQLVGPTPEEAAERLVEWCARSPARPTITLHDVPQPSDGAQMFPRRAACVRRWLGLARAVAVSSAHEAALVREFAPEAAPTVLPLPVDPPPDPLPPAPDGSLGVLGFIYPGKGHQEAIGAAAGREPRPPVRFLGAPSPGHEDLVAELRGTADRSGVPLEVTGHLDEAAWAAQIARVGVPLALHRHLSASGSINSWVAHRRRPLVLRSSYAEELAALRPGTLQLIEVEEIDDAVAAALADPRRTVLPADLPLGPDTAATLTGYRRFWAAAG</sequence>
<dbReference type="OrthoDB" id="4120491at2"/>
<reference evidence="1 2" key="1">
    <citation type="submission" date="2017-07" db="EMBL/GenBank/DDBJ databases">
        <title>Draft whole genome sequences of clinical Proprionibacteriaceae strains.</title>
        <authorList>
            <person name="Bernier A.-M."/>
            <person name="Bernard K."/>
            <person name="Domingo M.-C."/>
        </authorList>
    </citation>
    <scope>NUCLEOTIDE SEQUENCE [LARGE SCALE GENOMIC DNA]</scope>
    <source>
        <strain evidence="1 2">NML 030167</strain>
    </source>
</reference>
<protein>
    <recommendedName>
        <fullName evidence="3">Glycosyltransferase family 1 protein</fullName>
    </recommendedName>
</protein>
<accession>A0A255GEN2</accession>
<evidence type="ECO:0008006" key="3">
    <source>
        <dbReference type="Google" id="ProtNLM"/>
    </source>
</evidence>
<organism evidence="1 2">
    <name type="scientific">Enemella evansiae</name>
    <dbReference type="NCBI Taxonomy" id="2016499"/>
    <lineage>
        <taxon>Bacteria</taxon>
        <taxon>Bacillati</taxon>
        <taxon>Actinomycetota</taxon>
        <taxon>Actinomycetes</taxon>
        <taxon>Propionibacteriales</taxon>
        <taxon>Propionibacteriaceae</taxon>
        <taxon>Enemella</taxon>
    </lineage>
</organism>
<dbReference type="Proteomes" id="UP000215896">
    <property type="component" value="Unassembled WGS sequence"/>
</dbReference>
<dbReference type="EMBL" id="NMVO01000014">
    <property type="protein sequence ID" value="OYO12966.1"/>
    <property type="molecule type" value="Genomic_DNA"/>
</dbReference>
<dbReference type="RefSeq" id="WP_094405973.1">
    <property type="nucleotide sequence ID" value="NZ_NMVO01000014.1"/>
</dbReference>